<evidence type="ECO:0000313" key="1">
    <source>
        <dbReference type="EMBL" id="SMP31661.1"/>
    </source>
</evidence>
<keyword evidence="2" id="KW-1185">Reference proteome</keyword>
<reference evidence="1 2" key="1">
    <citation type="submission" date="2017-05" db="EMBL/GenBank/DDBJ databases">
        <authorList>
            <person name="Varghese N."/>
            <person name="Submissions S."/>
        </authorList>
    </citation>
    <scope>NUCLEOTIDE SEQUENCE [LARGE SCALE GENOMIC DNA]</scope>
    <source>
        <strain evidence="1 2">DSM 15360</strain>
    </source>
</reference>
<accession>A0ABY1PCW5</accession>
<dbReference type="Proteomes" id="UP001157915">
    <property type="component" value="Unassembled WGS sequence"/>
</dbReference>
<sequence length="45" mass="5226">MKYYGVLLSGFFVECKGEDKKLNEEIEGVSNLKNNSDRITFFFSK</sequence>
<evidence type="ECO:0000313" key="2">
    <source>
        <dbReference type="Proteomes" id="UP001157915"/>
    </source>
</evidence>
<comment type="caution">
    <text evidence="1">The sequence shown here is derived from an EMBL/GenBank/DDBJ whole genome shotgun (WGS) entry which is preliminary data.</text>
</comment>
<name>A0ABY1PCW5_9BACT</name>
<gene>
    <name evidence="1" type="ORF">SAMN06265367_107183</name>
</gene>
<evidence type="ECO:0008006" key="3">
    <source>
        <dbReference type="Google" id="ProtNLM"/>
    </source>
</evidence>
<protein>
    <recommendedName>
        <fullName evidence="3">Lipoprotein</fullName>
    </recommendedName>
</protein>
<proteinExistence type="predicted"/>
<organism evidence="1 2">
    <name type="scientific">Algoriphagus winogradskyi</name>
    <dbReference type="NCBI Taxonomy" id="237017"/>
    <lineage>
        <taxon>Bacteria</taxon>
        <taxon>Pseudomonadati</taxon>
        <taxon>Bacteroidota</taxon>
        <taxon>Cytophagia</taxon>
        <taxon>Cytophagales</taxon>
        <taxon>Cyclobacteriaceae</taxon>
        <taxon>Algoriphagus</taxon>
    </lineage>
</organism>
<dbReference type="EMBL" id="FXUA01000007">
    <property type="protein sequence ID" value="SMP31661.1"/>
    <property type="molecule type" value="Genomic_DNA"/>
</dbReference>